<dbReference type="GO" id="GO:0006383">
    <property type="term" value="P:transcription by RNA polymerase III"/>
    <property type="evidence" value="ECO:0007669"/>
    <property type="project" value="UniProtKB-UniRule"/>
</dbReference>
<protein>
    <recommendedName>
        <fullName evidence="6">DNA-directed RNA polymerase III subunit RPC6</fullName>
        <shortName evidence="6">RNA polymerase III subunit C6</shortName>
    </recommendedName>
</protein>
<evidence type="ECO:0000256" key="7">
    <source>
        <dbReference type="SAM" id="MobiDB-lite"/>
    </source>
</evidence>
<keyword evidence="4 6" id="KW-0804">Transcription</keyword>
<proteinExistence type="inferred from homology"/>
<dbReference type="InterPro" id="IPR036388">
    <property type="entry name" value="WH-like_DNA-bd_sf"/>
</dbReference>
<dbReference type="InterPro" id="IPR007832">
    <property type="entry name" value="RNA_pol_Rpc34"/>
</dbReference>
<evidence type="ECO:0000256" key="4">
    <source>
        <dbReference type="ARBA" id="ARBA00023163"/>
    </source>
</evidence>
<keyword evidence="3 6" id="KW-0240">DNA-directed RNA polymerase</keyword>
<feature type="compositionally biased region" description="Low complexity" evidence="7">
    <location>
        <begin position="218"/>
        <end position="235"/>
    </location>
</feature>
<name>A0A135SAQ2_9PEZI</name>
<evidence type="ECO:0000313" key="9">
    <source>
        <dbReference type="Proteomes" id="UP000070121"/>
    </source>
</evidence>
<dbReference type="GO" id="GO:0005666">
    <property type="term" value="C:RNA polymerase III complex"/>
    <property type="evidence" value="ECO:0007669"/>
    <property type="project" value="UniProtKB-UniRule"/>
</dbReference>
<comment type="subcellular location">
    <subcellularLocation>
        <location evidence="1 6">Nucleus</location>
    </subcellularLocation>
</comment>
<evidence type="ECO:0000256" key="3">
    <source>
        <dbReference type="ARBA" id="ARBA00022478"/>
    </source>
</evidence>
<dbReference type="STRING" id="1209931.A0A135SAQ2"/>
<evidence type="ECO:0000313" key="8">
    <source>
        <dbReference type="EMBL" id="KXH32983.1"/>
    </source>
</evidence>
<keyword evidence="9" id="KW-1185">Reference proteome</keyword>
<comment type="similarity">
    <text evidence="2 6">Belongs to the eukaryotic RPC34/RPC39 RNA polymerase subunit family.</text>
</comment>
<dbReference type="InterPro" id="IPR016049">
    <property type="entry name" value="RNA_pol_Rpc34-like"/>
</dbReference>
<dbReference type="SUPFAM" id="SSF46785">
    <property type="entry name" value="Winged helix' DNA-binding domain"/>
    <property type="match status" value="1"/>
</dbReference>
<evidence type="ECO:0000256" key="5">
    <source>
        <dbReference type="ARBA" id="ARBA00023242"/>
    </source>
</evidence>
<comment type="function">
    <text evidence="6">DNA-dependent RNA polymerase catalyzes the transcription of DNA into RNA using the four ribonucleoside triphosphates as substrates. Specific peripheric component of RNA polymerase III which synthesizes small RNAs, such as 5S rRNA and tRNAs.</text>
</comment>
<keyword evidence="5 6" id="KW-0539">Nucleus</keyword>
<dbReference type="PANTHER" id="PTHR12780">
    <property type="entry name" value="RNA POLYMERASE III DNA DIRECTED , 39KD SUBUNIT-RELATED"/>
    <property type="match status" value="1"/>
</dbReference>
<feature type="region of interest" description="Disordered" evidence="7">
    <location>
        <begin position="218"/>
        <end position="284"/>
    </location>
</feature>
<dbReference type="OrthoDB" id="613763at2759"/>
<organism evidence="8 9">
    <name type="scientific">Colletotrichum salicis</name>
    <dbReference type="NCBI Taxonomy" id="1209931"/>
    <lineage>
        <taxon>Eukaryota</taxon>
        <taxon>Fungi</taxon>
        <taxon>Dikarya</taxon>
        <taxon>Ascomycota</taxon>
        <taxon>Pezizomycotina</taxon>
        <taxon>Sordariomycetes</taxon>
        <taxon>Hypocreomycetidae</taxon>
        <taxon>Glomerellales</taxon>
        <taxon>Glomerellaceae</taxon>
        <taxon>Colletotrichum</taxon>
        <taxon>Colletotrichum acutatum species complex</taxon>
    </lineage>
</organism>
<evidence type="ECO:0000256" key="2">
    <source>
        <dbReference type="ARBA" id="ARBA00011038"/>
    </source>
</evidence>
<dbReference type="Pfam" id="PF05158">
    <property type="entry name" value="RNA_pol_Rpc34"/>
    <property type="match status" value="1"/>
</dbReference>
<dbReference type="EMBL" id="JFFI01002459">
    <property type="protein sequence ID" value="KXH32983.1"/>
    <property type="molecule type" value="Genomic_DNA"/>
</dbReference>
<dbReference type="Proteomes" id="UP000070121">
    <property type="component" value="Unassembled WGS sequence"/>
</dbReference>
<gene>
    <name evidence="8" type="ORF">CSAL01_05919</name>
</gene>
<dbReference type="PIRSF" id="PIRSF028763">
    <property type="entry name" value="RNA_pol_Rpc34"/>
    <property type="match status" value="1"/>
</dbReference>
<dbReference type="Gene3D" id="1.10.10.10">
    <property type="entry name" value="Winged helix-like DNA-binding domain superfamily/Winged helix DNA-binding domain"/>
    <property type="match status" value="1"/>
</dbReference>
<sequence length="407" mass="44939">MAPAPPAADSPSAATTSSTDSKLEVWKDMLYEKFQKAGDENDLFTQYDLLDFEVIPNRDTVTLLKCLQSLTNDRLLIAVSSQTGLAWRWRSVEDAENHANQDHPSSRYKLCTTDEQRMVYGAIDEAGGDGIWSKSIQNRLNMHDSVLKTALKQLQGKGLIAPFKNVEHPNKRMFIKASMRPSERATGGPWFTDSSFDEAFIEEVQRVIFDYVKRKSTYHSTGSSSTSSSAAARTAVPKKGVLKGGPPDTKGKKRSAGEMSGTNDAENKSPPAVQPPKREPTCLPLPAGFKEYPTTREIARFVSQSGITSDTILGEEDMQKLIDVLIFDGLIEPIRVSGRLGYRVCRAPRQSKTPWAGRQDDEGAPEPFVNGYTEAPCGRCPVFELCEEGGPVSASNCVYFQRWLGLE</sequence>
<dbReference type="InterPro" id="IPR036390">
    <property type="entry name" value="WH_DNA-bd_sf"/>
</dbReference>
<dbReference type="AlphaFoldDB" id="A0A135SAQ2"/>
<reference evidence="8 9" key="1">
    <citation type="submission" date="2014-02" db="EMBL/GenBank/DDBJ databases">
        <title>The genome sequence of Colletotrichum salicis CBS 607.94.</title>
        <authorList>
            <person name="Baroncelli R."/>
            <person name="Thon M.R."/>
        </authorList>
    </citation>
    <scope>NUCLEOTIDE SEQUENCE [LARGE SCALE GENOMIC DNA]</scope>
    <source>
        <strain evidence="8 9">CBS 607.94</strain>
    </source>
</reference>
<evidence type="ECO:0000256" key="6">
    <source>
        <dbReference type="PIRNR" id="PIRNR028763"/>
    </source>
</evidence>
<accession>A0A135SAQ2</accession>
<comment type="caution">
    <text evidence="8">The sequence shown here is derived from an EMBL/GenBank/DDBJ whole genome shotgun (WGS) entry which is preliminary data.</text>
</comment>
<evidence type="ECO:0000256" key="1">
    <source>
        <dbReference type="ARBA" id="ARBA00004123"/>
    </source>
</evidence>